<organism evidence="1 2">
    <name type="scientific">Candidatus Fimihabitans intestinipullorum</name>
    <dbReference type="NCBI Taxonomy" id="2840820"/>
    <lineage>
        <taxon>Bacteria</taxon>
        <taxon>Bacillati</taxon>
        <taxon>Mycoplasmatota</taxon>
        <taxon>Mycoplasmatota incertae sedis</taxon>
        <taxon>Candidatus Fimihabitans</taxon>
    </lineage>
</organism>
<gene>
    <name evidence="1" type="ORF">IAD49_05170</name>
</gene>
<sequence length="962" mass="114538">MIAELKSIKGIVQNLSPQKQNETIPLITSTNNKQNGNEEDQDDLLEWELKYSKTTIVYNTEEKRKGRLLQLTEHWKEERKRAPQWYIIPENKRILLKLYTCDEELLYQTKSVTKEELFDFTYELVWRYESAFISYTTKLLENIRQLWDEIDIDSLDDQRKIQWFYIGQALLRDYREDLELEKWNEVYNQLWEKRDIIENGEEELMLKKIKLSFMQMKISETREQLITFKCNDKAIGVRLQIAGIKAECGSLEEAFQDLIHLEEYILTKLKTDSKYISSVQYKSVLASVYFMQSFVWQAIHPFVRNEQLKSIRRKLECFDKYFDFDQERKGYIKKLYENLKRERKSVPFEIDRDSKIIIHTFNKVSDVYDFYRVLDRMAIPLHIGWTRLLDDDESDFIKTLLKTYKYIGWFMLLRMGSTKTVEKVLGRRECIILNSDERNILRKAFDYTYNSVYNSISYIQNIIKNCHGNAYGHVLLNGLEILKRLSSIANVIDQKKLIDLMCKLLDADIVKEYQVLNKWISHIMKVTEDRVKAMMLNELLTCSTKERTHMKGDNPLDPFDVFPIFFDADHFYQSAFIDPSIIDNMILRARENEEEKRYLIPRLGQMFEWKLLSNKQIEDFSVLLWKDISGENALPYEEYYFPHTILRWPAPDNINVAERVKRRLLDCENFKTLTDQALSSITFGDSVYQNQIQYLNKTIPDFWNINEIEILMKGFIDYWESLKKKFSEATHPEVYKEEFISRVKTLIHTISSFSREKVQQMDNVVIEYIIKMIDDIKTYEIDTIELSVLVSSEENLPQVIKTIIDGLRAVDKERIISAVNASESILYNCYKMSNVKDIFKEMMILCLYRKEPGLRSYLNAIHQLLFLVNDIELTSEDLKRLYEMLDNIEEQTSYINNIEKSEKEIKDIIRTRIACAGLSYQIYKYEKRKSIDHAPEVLNWKEICIGKKSSAEFVEVRKVWFE</sequence>
<reference evidence="1" key="2">
    <citation type="journal article" date="2021" name="PeerJ">
        <title>Extensive microbial diversity within the chicken gut microbiome revealed by metagenomics and culture.</title>
        <authorList>
            <person name="Gilroy R."/>
            <person name="Ravi A."/>
            <person name="Getino M."/>
            <person name="Pursley I."/>
            <person name="Horton D.L."/>
            <person name="Alikhan N.F."/>
            <person name="Baker D."/>
            <person name="Gharbi K."/>
            <person name="Hall N."/>
            <person name="Watson M."/>
            <person name="Adriaenssens E.M."/>
            <person name="Foster-Nyarko E."/>
            <person name="Jarju S."/>
            <person name="Secka A."/>
            <person name="Antonio M."/>
            <person name="Oren A."/>
            <person name="Chaudhuri R.R."/>
            <person name="La Ragione R."/>
            <person name="Hildebrand F."/>
            <person name="Pallen M.J."/>
        </authorList>
    </citation>
    <scope>NUCLEOTIDE SEQUENCE</scope>
    <source>
        <strain evidence="1">CHK197-8231</strain>
    </source>
</reference>
<name>A0A9D1HWJ6_9BACT</name>
<evidence type="ECO:0000313" key="2">
    <source>
        <dbReference type="Proteomes" id="UP000824087"/>
    </source>
</evidence>
<proteinExistence type="predicted"/>
<evidence type="ECO:0000313" key="1">
    <source>
        <dbReference type="EMBL" id="HIU22953.1"/>
    </source>
</evidence>
<accession>A0A9D1HWJ6</accession>
<reference evidence="1" key="1">
    <citation type="submission" date="2020-10" db="EMBL/GenBank/DDBJ databases">
        <authorList>
            <person name="Gilroy R."/>
        </authorList>
    </citation>
    <scope>NUCLEOTIDE SEQUENCE</scope>
    <source>
        <strain evidence="1">CHK197-8231</strain>
    </source>
</reference>
<protein>
    <submittedName>
        <fullName evidence="1">Uncharacterized protein</fullName>
    </submittedName>
</protein>
<dbReference type="Proteomes" id="UP000824087">
    <property type="component" value="Unassembled WGS sequence"/>
</dbReference>
<dbReference type="EMBL" id="DVML01000029">
    <property type="protein sequence ID" value="HIU22953.1"/>
    <property type="molecule type" value="Genomic_DNA"/>
</dbReference>
<dbReference type="AlphaFoldDB" id="A0A9D1HWJ6"/>
<comment type="caution">
    <text evidence="1">The sequence shown here is derived from an EMBL/GenBank/DDBJ whole genome shotgun (WGS) entry which is preliminary data.</text>
</comment>